<reference evidence="6 7" key="1">
    <citation type="journal article" date="2021" name="Nat. Plants">
        <title>The Taxus genome provides insights into paclitaxel biosynthesis.</title>
        <authorList>
            <person name="Xiong X."/>
            <person name="Gou J."/>
            <person name="Liao Q."/>
            <person name="Li Y."/>
            <person name="Zhou Q."/>
            <person name="Bi G."/>
            <person name="Li C."/>
            <person name="Du R."/>
            <person name="Wang X."/>
            <person name="Sun T."/>
            <person name="Guo L."/>
            <person name="Liang H."/>
            <person name="Lu P."/>
            <person name="Wu Y."/>
            <person name="Zhang Z."/>
            <person name="Ro D.K."/>
            <person name="Shang Y."/>
            <person name="Huang S."/>
            <person name="Yan J."/>
        </authorList>
    </citation>
    <scope>NUCLEOTIDE SEQUENCE [LARGE SCALE GENOMIC DNA]</scope>
    <source>
        <strain evidence="6">Ta-2019</strain>
    </source>
</reference>
<evidence type="ECO:0000256" key="2">
    <source>
        <dbReference type="ARBA" id="ARBA00009861"/>
    </source>
</evidence>
<proteinExistence type="inferred from homology"/>
<dbReference type="PANTHER" id="PTHR31147">
    <property type="entry name" value="ACYL TRANSFERASE 4"/>
    <property type="match status" value="1"/>
</dbReference>
<dbReference type="GO" id="GO:0016746">
    <property type="term" value="F:acyltransferase activity"/>
    <property type="evidence" value="ECO:0007669"/>
    <property type="project" value="UniProtKB-KW"/>
</dbReference>
<gene>
    <name evidence="6" type="ORF">KI387_025350</name>
</gene>
<dbReference type="PANTHER" id="PTHR31147:SF1">
    <property type="entry name" value="ACYL TRANSFERASE 4"/>
    <property type="match status" value="1"/>
</dbReference>
<dbReference type="Proteomes" id="UP000824469">
    <property type="component" value="Unassembled WGS sequence"/>
</dbReference>
<keyword evidence="5" id="KW-0012">Acyltransferase</keyword>
<comment type="pathway">
    <text evidence="1">Alkaloid biosynthesis; taxol biosynthesis.</text>
</comment>
<evidence type="ECO:0000256" key="3">
    <source>
        <dbReference type="ARBA" id="ARBA00022679"/>
    </source>
</evidence>
<dbReference type="InterPro" id="IPR050898">
    <property type="entry name" value="Plant_acyltransferase"/>
</dbReference>
<evidence type="ECO:0000313" key="6">
    <source>
        <dbReference type="EMBL" id="KAH9316723.1"/>
    </source>
</evidence>
<protein>
    <submittedName>
        <fullName evidence="6">Uncharacterized protein</fullName>
    </submittedName>
</protein>
<dbReference type="InterPro" id="IPR023213">
    <property type="entry name" value="CAT-like_dom_sf"/>
</dbReference>
<dbReference type="AlphaFoldDB" id="A0AA38G7T9"/>
<sequence length="299" mass="33776">MENSGTTDLHVKKFDPVMVAPYLPLPKSTLQLSTIDNCIILREIANILLVYNASDSISVDPAKIIREALSKVLMYYFPLAGRLRNKENGDLEVECTGEGALFVEAMADKKLSVLRDLEDLTNPSFQQLFFSHPLDAGIEDLHLLVLQVTRFTCGGFVVGVSIHHSVCDARGISQVLKALGEMARGEIKPSLEPIWKRELLKPEDSRYLQLDDFESLLPTSKVEKMVQASIFINSETVKYMKQCIMEECNEFCSTFEVLAALAWIARTKALQIPHNETVKLFFIQDMRRSLNPQLLKGYY</sequence>
<name>A0AA38G7T9_TAXCH</name>
<accession>A0AA38G7T9</accession>
<evidence type="ECO:0000256" key="4">
    <source>
        <dbReference type="ARBA" id="ARBA00023059"/>
    </source>
</evidence>
<dbReference type="OMA" id="IFINSET"/>
<keyword evidence="3" id="KW-0808">Transferase</keyword>
<evidence type="ECO:0000256" key="5">
    <source>
        <dbReference type="ARBA" id="ARBA00023315"/>
    </source>
</evidence>
<keyword evidence="4" id="KW-0876">Taxol biosynthesis</keyword>
<dbReference type="GO" id="GO:0042617">
    <property type="term" value="P:paclitaxel biosynthetic process"/>
    <property type="evidence" value="ECO:0007669"/>
    <property type="project" value="UniProtKB-KW"/>
</dbReference>
<dbReference type="Pfam" id="PF02458">
    <property type="entry name" value="Transferase"/>
    <property type="match status" value="1"/>
</dbReference>
<comment type="similarity">
    <text evidence="2">Belongs to the plant acyltransferase family.</text>
</comment>
<evidence type="ECO:0000313" key="7">
    <source>
        <dbReference type="Proteomes" id="UP000824469"/>
    </source>
</evidence>
<feature type="non-terminal residue" evidence="6">
    <location>
        <position position="1"/>
    </location>
</feature>
<dbReference type="EMBL" id="JAHRHJ020000005">
    <property type="protein sequence ID" value="KAH9316723.1"/>
    <property type="molecule type" value="Genomic_DNA"/>
</dbReference>
<evidence type="ECO:0000256" key="1">
    <source>
        <dbReference type="ARBA" id="ARBA00005122"/>
    </source>
</evidence>
<comment type="caution">
    <text evidence="6">The sequence shown here is derived from an EMBL/GenBank/DDBJ whole genome shotgun (WGS) entry which is preliminary data.</text>
</comment>
<dbReference type="Gene3D" id="3.30.559.10">
    <property type="entry name" value="Chloramphenicol acetyltransferase-like domain"/>
    <property type="match status" value="2"/>
</dbReference>
<organism evidence="6 7">
    <name type="scientific">Taxus chinensis</name>
    <name type="common">Chinese yew</name>
    <name type="synonym">Taxus wallichiana var. chinensis</name>
    <dbReference type="NCBI Taxonomy" id="29808"/>
    <lineage>
        <taxon>Eukaryota</taxon>
        <taxon>Viridiplantae</taxon>
        <taxon>Streptophyta</taxon>
        <taxon>Embryophyta</taxon>
        <taxon>Tracheophyta</taxon>
        <taxon>Spermatophyta</taxon>
        <taxon>Pinopsida</taxon>
        <taxon>Pinidae</taxon>
        <taxon>Conifers II</taxon>
        <taxon>Cupressales</taxon>
        <taxon>Taxaceae</taxon>
        <taxon>Taxus</taxon>
    </lineage>
</organism>
<keyword evidence="7" id="KW-1185">Reference proteome</keyword>